<dbReference type="GO" id="GO:0019239">
    <property type="term" value="F:deaminase activity"/>
    <property type="evidence" value="ECO:0007669"/>
    <property type="project" value="TreeGrafter"/>
</dbReference>
<dbReference type="FunFam" id="3.30.1330.40:FF:000001">
    <property type="entry name" value="L-PSP family endoribonuclease"/>
    <property type="match status" value="1"/>
</dbReference>
<dbReference type="PANTHER" id="PTHR11803:SF58">
    <property type="entry name" value="PROTEIN HMF1-RELATED"/>
    <property type="match status" value="1"/>
</dbReference>
<evidence type="ECO:0008006" key="4">
    <source>
        <dbReference type="Google" id="ProtNLM"/>
    </source>
</evidence>
<organism evidence="2 3">
    <name type="scientific">Desulfovibrio psychrotolerans</name>
    <dbReference type="NCBI Taxonomy" id="415242"/>
    <lineage>
        <taxon>Bacteria</taxon>
        <taxon>Pseudomonadati</taxon>
        <taxon>Thermodesulfobacteriota</taxon>
        <taxon>Desulfovibrionia</taxon>
        <taxon>Desulfovibrionales</taxon>
        <taxon>Desulfovibrionaceae</taxon>
        <taxon>Desulfovibrio</taxon>
    </lineage>
</organism>
<protein>
    <recommendedName>
        <fullName evidence="4">Reactive intermediate/imine deaminase</fullName>
    </recommendedName>
</protein>
<dbReference type="InterPro" id="IPR006175">
    <property type="entry name" value="YjgF/YER057c/UK114"/>
</dbReference>
<dbReference type="GO" id="GO:0005829">
    <property type="term" value="C:cytosol"/>
    <property type="evidence" value="ECO:0007669"/>
    <property type="project" value="TreeGrafter"/>
</dbReference>
<proteinExistence type="inferred from homology"/>
<dbReference type="Pfam" id="PF01042">
    <property type="entry name" value="Ribonuc_L-PSP"/>
    <property type="match status" value="1"/>
</dbReference>
<dbReference type="Gene3D" id="3.30.1330.40">
    <property type="entry name" value="RutC-like"/>
    <property type="match status" value="1"/>
</dbReference>
<accession>A0A7J0BUG4</accession>
<dbReference type="Proteomes" id="UP000503820">
    <property type="component" value="Unassembled WGS sequence"/>
</dbReference>
<dbReference type="PANTHER" id="PTHR11803">
    <property type="entry name" value="2-IMINOBUTANOATE/2-IMINOPROPANOATE DEAMINASE RIDA"/>
    <property type="match status" value="1"/>
</dbReference>
<evidence type="ECO:0000313" key="3">
    <source>
        <dbReference type="Proteomes" id="UP000503820"/>
    </source>
</evidence>
<sequence length="167" mass="17819">MGRGESGFLRAAFCDCRIACFALEERLTAGIGLPGELHKWEVFMSAPVRTDKAPAAIGPYSQGMISTGLVFTSGQLGIDPATGQMPGTVEEQARLALENLKAVLEEAGTSMGRVVKTTVFLSDMNNFAAVNAVYTAYFAEPFPARSCVEVARLPKDALVEVEAVAER</sequence>
<reference evidence="2 3" key="1">
    <citation type="submission" date="2020-05" db="EMBL/GenBank/DDBJ databases">
        <title>Draft genome sequence of Desulfovibrio psychrotolerans JS1T.</title>
        <authorList>
            <person name="Ueno A."/>
            <person name="Tamazawa S."/>
            <person name="Tamamura S."/>
            <person name="Murakami T."/>
            <person name="Kiyama T."/>
            <person name="Inomata H."/>
            <person name="Amano Y."/>
            <person name="Miyakawa K."/>
            <person name="Tamaki H."/>
            <person name="Naganuma T."/>
            <person name="Kaneko K."/>
        </authorList>
    </citation>
    <scope>NUCLEOTIDE SEQUENCE [LARGE SCALE GENOMIC DNA]</scope>
    <source>
        <strain evidence="2 3">JS1</strain>
    </source>
</reference>
<dbReference type="EMBL" id="BLVP01000007">
    <property type="protein sequence ID" value="GFM36822.1"/>
    <property type="molecule type" value="Genomic_DNA"/>
</dbReference>
<comment type="caution">
    <text evidence="2">The sequence shown here is derived from an EMBL/GenBank/DDBJ whole genome shotgun (WGS) entry which is preliminary data.</text>
</comment>
<dbReference type="InterPro" id="IPR006056">
    <property type="entry name" value="RidA"/>
</dbReference>
<dbReference type="NCBIfam" id="TIGR00004">
    <property type="entry name" value="Rid family detoxifying hydrolase"/>
    <property type="match status" value="1"/>
</dbReference>
<name>A0A7J0BUG4_9BACT</name>
<gene>
    <name evidence="2" type="ORF">DSM19430T_15060</name>
</gene>
<keyword evidence="3" id="KW-1185">Reference proteome</keyword>
<dbReference type="SUPFAM" id="SSF55298">
    <property type="entry name" value="YjgF-like"/>
    <property type="match status" value="1"/>
</dbReference>
<evidence type="ECO:0000313" key="2">
    <source>
        <dbReference type="EMBL" id="GFM36822.1"/>
    </source>
</evidence>
<dbReference type="InterPro" id="IPR035959">
    <property type="entry name" value="RutC-like_sf"/>
</dbReference>
<dbReference type="CDD" id="cd00448">
    <property type="entry name" value="YjgF_YER057c_UK114_family"/>
    <property type="match status" value="1"/>
</dbReference>
<dbReference type="AlphaFoldDB" id="A0A7J0BUG4"/>
<evidence type="ECO:0000256" key="1">
    <source>
        <dbReference type="ARBA" id="ARBA00010552"/>
    </source>
</evidence>
<comment type="similarity">
    <text evidence="1">Belongs to the RutC family.</text>
</comment>